<organism evidence="2 3">
    <name type="scientific">Candidatus Treponema excrementipullorum</name>
    <dbReference type="NCBI Taxonomy" id="2838768"/>
    <lineage>
        <taxon>Bacteria</taxon>
        <taxon>Pseudomonadati</taxon>
        <taxon>Spirochaetota</taxon>
        <taxon>Spirochaetia</taxon>
        <taxon>Spirochaetales</taxon>
        <taxon>Treponemataceae</taxon>
        <taxon>Treponema</taxon>
    </lineage>
</organism>
<accession>A0A9E2NY35</accession>
<dbReference type="Proteomes" id="UP000823914">
    <property type="component" value="Unassembled WGS sequence"/>
</dbReference>
<evidence type="ECO:0000256" key="1">
    <source>
        <dbReference type="SAM" id="SignalP"/>
    </source>
</evidence>
<gene>
    <name evidence="2" type="ORF">IAA16_01365</name>
</gene>
<keyword evidence="1" id="KW-0732">Signal</keyword>
<protein>
    <submittedName>
        <fullName evidence="2">Uncharacterized protein</fullName>
    </submittedName>
</protein>
<proteinExistence type="predicted"/>
<feature type="signal peptide" evidence="1">
    <location>
        <begin position="1"/>
        <end position="21"/>
    </location>
</feature>
<evidence type="ECO:0000313" key="2">
    <source>
        <dbReference type="EMBL" id="MBU3849197.1"/>
    </source>
</evidence>
<name>A0A9E2NY35_9SPIR</name>
<comment type="caution">
    <text evidence="2">The sequence shown here is derived from an EMBL/GenBank/DDBJ whole genome shotgun (WGS) entry which is preliminary data.</text>
</comment>
<feature type="chain" id="PRO_5038564842" evidence="1">
    <location>
        <begin position="22"/>
        <end position="175"/>
    </location>
</feature>
<reference evidence="2" key="1">
    <citation type="journal article" date="2021" name="PeerJ">
        <title>Extensive microbial diversity within the chicken gut microbiome revealed by metagenomics and culture.</title>
        <authorList>
            <person name="Gilroy R."/>
            <person name="Ravi A."/>
            <person name="Getino M."/>
            <person name="Pursley I."/>
            <person name="Horton D.L."/>
            <person name="Alikhan N.F."/>
            <person name="Baker D."/>
            <person name="Gharbi K."/>
            <person name="Hall N."/>
            <person name="Watson M."/>
            <person name="Adriaenssens E.M."/>
            <person name="Foster-Nyarko E."/>
            <person name="Jarju S."/>
            <person name="Secka A."/>
            <person name="Antonio M."/>
            <person name="Oren A."/>
            <person name="Chaudhuri R.R."/>
            <person name="La Ragione R."/>
            <person name="Hildebrand F."/>
            <person name="Pallen M.J."/>
        </authorList>
    </citation>
    <scope>NUCLEOTIDE SEQUENCE</scope>
    <source>
        <strain evidence="2">Gambia15-2214</strain>
    </source>
</reference>
<dbReference type="AlphaFoldDB" id="A0A9E2NY35"/>
<evidence type="ECO:0000313" key="3">
    <source>
        <dbReference type="Proteomes" id="UP000823914"/>
    </source>
</evidence>
<dbReference type="EMBL" id="JAHLFV010000030">
    <property type="protein sequence ID" value="MBU3849197.1"/>
    <property type="molecule type" value="Genomic_DNA"/>
</dbReference>
<reference evidence="2" key="2">
    <citation type="submission" date="2021-04" db="EMBL/GenBank/DDBJ databases">
        <authorList>
            <person name="Gilroy R."/>
        </authorList>
    </citation>
    <scope>NUCLEOTIDE SEQUENCE</scope>
    <source>
        <strain evidence="2">Gambia15-2214</strain>
    </source>
</reference>
<sequence>MKKITLLSLAVLMISFFPVYAQSGKSQGEQFREDIKSLGKDIQDSVSEAGNKLGDWLNDKQDEAVKKAESSVPQTIYTQKNFGYVTAVNTKDKTITIIEPNGKYVTFAYNDETKVKVCNTEEGLLSPFSTGKAPLFSFVKKGNWIMYAYNVGDYIKSVLPNSENLVIATAIDILQ</sequence>